<evidence type="ECO:0000313" key="1">
    <source>
        <dbReference type="EMBL" id="GAL64328.1"/>
    </source>
</evidence>
<name>A0A090VJT5_9FLAO</name>
<reference evidence="1 2" key="1">
    <citation type="journal article" date="2014" name="Genome Announc.">
        <title>Draft Genome Sequences of Marine Flavobacterium Algibacter lectus Strains SS8 and NR4.</title>
        <authorList>
            <person name="Takatani N."/>
            <person name="Nakanishi M."/>
            <person name="Meirelles P."/>
            <person name="Mino S."/>
            <person name="Suda W."/>
            <person name="Oshima K."/>
            <person name="Hattori M."/>
            <person name="Ohkuma M."/>
            <person name="Hosokawa M."/>
            <person name="Miyashita K."/>
            <person name="Thompson F.L."/>
            <person name="Niwa A."/>
            <person name="Sawabe T."/>
            <person name="Sawabe T."/>
        </authorList>
    </citation>
    <scope>NUCLEOTIDE SEQUENCE [LARGE SCALE GENOMIC DNA]</scope>
    <source>
        <strain evidence="1 2">JCM 19300</strain>
    </source>
</reference>
<evidence type="ECO:0000313" key="2">
    <source>
        <dbReference type="Proteomes" id="UP000029644"/>
    </source>
</evidence>
<protein>
    <submittedName>
        <fullName evidence="1">Calcineurin-like phosphoesterase</fullName>
    </submittedName>
</protein>
<proteinExistence type="predicted"/>
<dbReference type="Proteomes" id="UP000029644">
    <property type="component" value="Unassembled WGS sequence"/>
</dbReference>
<organism evidence="1 2">
    <name type="scientific">Algibacter lectus</name>
    <dbReference type="NCBI Taxonomy" id="221126"/>
    <lineage>
        <taxon>Bacteria</taxon>
        <taxon>Pseudomonadati</taxon>
        <taxon>Bacteroidota</taxon>
        <taxon>Flavobacteriia</taxon>
        <taxon>Flavobacteriales</taxon>
        <taxon>Flavobacteriaceae</taxon>
        <taxon>Algibacter</taxon>
    </lineage>
</organism>
<gene>
    <name evidence="1" type="ORF">JCM19300_465</name>
</gene>
<accession>A0A090VJT5</accession>
<dbReference type="AlphaFoldDB" id="A0A090VJT5"/>
<comment type="caution">
    <text evidence="1">The sequence shown here is derived from an EMBL/GenBank/DDBJ whole genome shotgun (WGS) entry which is preliminary data.</text>
</comment>
<sequence length="81" mass="9587">MWTGFDMVNDFYKLRSADQLAFTDIGENRLKAYQFICEELKDITDEKLKLWLRIFEKSRKGAPSNHFRIDLEADSIKNITP</sequence>
<dbReference type="EMBL" id="BBNQ01000018">
    <property type="protein sequence ID" value="GAL64328.1"/>
    <property type="molecule type" value="Genomic_DNA"/>
</dbReference>